<evidence type="ECO:0000256" key="3">
    <source>
        <dbReference type="ARBA" id="ARBA00022737"/>
    </source>
</evidence>
<evidence type="ECO:0000256" key="1">
    <source>
        <dbReference type="ARBA" id="ARBA00022536"/>
    </source>
</evidence>
<dbReference type="PRINTS" id="PR00010">
    <property type="entry name" value="EGFBLOOD"/>
</dbReference>
<protein>
    <submittedName>
        <fullName evidence="8">Neurogenic locus notch protein 2-like</fullName>
    </submittedName>
</protein>
<dbReference type="PROSITE" id="PS01187">
    <property type="entry name" value="EGF_CA"/>
    <property type="match status" value="1"/>
</dbReference>
<dbReference type="SUPFAM" id="SSF57196">
    <property type="entry name" value="EGF/Laminin"/>
    <property type="match status" value="1"/>
</dbReference>
<dbReference type="FunFam" id="2.10.25.10:FF:000004">
    <property type="entry name" value="Neurogenic locus notch 1"/>
    <property type="match status" value="1"/>
</dbReference>
<dbReference type="GO" id="GO:0005509">
    <property type="term" value="F:calcium ion binding"/>
    <property type="evidence" value="ECO:0007669"/>
    <property type="project" value="InterPro"/>
</dbReference>
<reference evidence="8" key="1">
    <citation type="submission" date="2020-07" db="EMBL/GenBank/DDBJ databases">
        <title>Clarias magur genome sequencing, assembly and annotation.</title>
        <authorList>
            <person name="Kushwaha B."/>
            <person name="Kumar R."/>
            <person name="Das P."/>
            <person name="Joshi C.G."/>
            <person name="Kumar D."/>
            <person name="Nagpure N.S."/>
            <person name="Pandey M."/>
            <person name="Agarwal S."/>
            <person name="Srivastava S."/>
            <person name="Singh M."/>
            <person name="Sahoo L."/>
            <person name="Jayasankar P."/>
            <person name="Meher P.K."/>
            <person name="Koringa P.G."/>
            <person name="Iquebal M.A."/>
            <person name="Das S.P."/>
            <person name="Bit A."/>
            <person name="Patnaik S."/>
            <person name="Patel N."/>
            <person name="Shah T.M."/>
            <person name="Hinsu A."/>
            <person name="Jena J.K."/>
        </authorList>
    </citation>
    <scope>NUCLEOTIDE SEQUENCE</scope>
    <source>
        <strain evidence="8">CIFAMagur01</strain>
        <tissue evidence="8">Testis</tissue>
    </source>
</reference>
<feature type="disulfide bond" evidence="6">
    <location>
        <begin position="32"/>
        <end position="41"/>
    </location>
</feature>
<dbReference type="PROSITE" id="PS50026">
    <property type="entry name" value="EGF_3"/>
    <property type="match status" value="1"/>
</dbReference>
<dbReference type="InterPro" id="IPR000742">
    <property type="entry name" value="EGF"/>
</dbReference>
<evidence type="ECO:0000259" key="7">
    <source>
        <dbReference type="PROSITE" id="PS50026"/>
    </source>
</evidence>
<evidence type="ECO:0000256" key="6">
    <source>
        <dbReference type="PROSITE-ProRule" id="PRU00076"/>
    </source>
</evidence>
<keyword evidence="1 6" id="KW-0245">EGF-like domain</keyword>
<dbReference type="PROSITE" id="PS00022">
    <property type="entry name" value="EGF_1"/>
    <property type="match status" value="1"/>
</dbReference>
<keyword evidence="9" id="KW-1185">Reference proteome</keyword>
<gene>
    <name evidence="8" type="ORF">DAT39_019073</name>
</gene>
<dbReference type="InterPro" id="IPR001881">
    <property type="entry name" value="EGF-like_Ca-bd_dom"/>
</dbReference>
<dbReference type="GO" id="GO:0007219">
    <property type="term" value="P:Notch signaling pathway"/>
    <property type="evidence" value="ECO:0007669"/>
    <property type="project" value="TreeGrafter"/>
</dbReference>
<dbReference type="PANTHER" id="PTHR12916">
    <property type="entry name" value="CYTOCHROME C OXIDASE POLYPEPTIDE VIC-2"/>
    <property type="match status" value="1"/>
</dbReference>
<dbReference type="CDD" id="cd00054">
    <property type="entry name" value="EGF_CA"/>
    <property type="match status" value="1"/>
</dbReference>
<dbReference type="OrthoDB" id="8889955at2759"/>
<dbReference type="PANTHER" id="PTHR12916:SF4">
    <property type="entry name" value="UNINFLATABLE, ISOFORM C"/>
    <property type="match status" value="1"/>
</dbReference>
<dbReference type="PROSITE" id="PS00010">
    <property type="entry name" value="ASX_HYDROXYL"/>
    <property type="match status" value="1"/>
</dbReference>
<dbReference type="InterPro" id="IPR000152">
    <property type="entry name" value="EGF-type_Asp/Asn_hydroxyl_site"/>
</dbReference>
<evidence type="ECO:0000313" key="8">
    <source>
        <dbReference type="EMBL" id="KAF5891231.1"/>
    </source>
</evidence>
<feature type="non-terminal residue" evidence="8">
    <location>
        <position position="64"/>
    </location>
</feature>
<keyword evidence="3" id="KW-0677">Repeat</keyword>
<evidence type="ECO:0000313" key="9">
    <source>
        <dbReference type="Proteomes" id="UP000727407"/>
    </source>
</evidence>
<proteinExistence type="predicted"/>
<name>A0A8J4TT71_CLAMG</name>
<dbReference type="EMBL" id="QNUK01000604">
    <property type="protein sequence ID" value="KAF5891231.1"/>
    <property type="molecule type" value="Genomic_DNA"/>
</dbReference>
<evidence type="ECO:0000256" key="2">
    <source>
        <dbReference type="ARBA" id="ARBA00022729"/>
    </source>
</evidence>
<keyword evidence="2" id="KW-0732">Signal</keyword>
<dbReference type="AlphaFoldDB" id="A0A8J4TT71"/>
<dbReference type="SMART" id="SM00181">
    <property type="entry name" value="EGF"/>
    <property type="match status" value="1"/>
</dbReference>
<organism evidence="8 9">
    <name type="scientific">Clarias magur</name>
    <name type="common">Asian catfish</name>
    <name type="synonym">Macropteronotus magur</name>
    <dbReference type="NCBI Taxonomy" id="1594786"/>
    <lineage>
        <taxon>Eukaryota</taxon>
        <taxon>Metazoa</taxon>
        <taxon>Chordata</taxon>
        <taxon>Craniata</taxon>
        <taxon>Vertebrata</taxon>
        <taxon>Euteleostomi</taxon>
        <taxon>Actinopterygii</taxon>
        <taxon>Neopterygii</taxon>
        <taxon>Teleostei</taxon>
        <taxon>Ostariophysi</taxon>
        <taxon>Siluriformes</taxon>
        <taxon>Clariidae</taxon>
        <taxon>Clarias</taxon>
    </lineage>
</organism>
<dbReference type="GO" id="GO:0007417">
    <property type="term" value="P:central nervous system development"/>
    <property type="evidence" value="ECO:0007669"/>
    <property type="project" value="UniProtKB-ARBA"/>
</dbReference>
<accession>A0A8J4TT71</accession>
<evidence type="ECO:0000256" key="5">
    <source>
        <dbReference type="ARBA" id="ARBA00023180"/>
    </source>
</evidence>
<feature type="domain" description="EGF-like" evidence="7">
    <location>
        <begin position="6"/>
        <end position="42"/>
    </location>
</feature>
<comment type="caution">
    <text evidence="8">The sequence shown here is derived from an EMBL/GenBank/DDBJ whole genome shotgun (WGS) entry which is preliminary data.</text>
</comment>
<dbReference type="GO" id="GO:0005112">
    <property type="term" value="F:Notch binding"/>
    <property type="evidence" value="ECO:0007669"/>
    <property type="project" value="TreeGrafter"/>
</dbReference>
<dbReference type="Proteomes" id="UP000727407">
    <property type="component" value="Unassembled WGS sequence"/>
</dbReference>
<feature type="non-terminal residue" evidence="8">
    <location>
        <position position="1"/>
    </location>
</feature>
<sequence length="64" mass="6802">ERCSKEINECSSNPCLSGGTCVDKVNGFECQCPPGTHGLLCHSGADHCAPQPCRHGRCEEIQNG</sequence>
<dbReference type="SMART" id="SM00179">
    <property type="entry name" value="EGF_CA"/>
    <property type="match status" value="1"/>
</dbReference>
<dbReference type="InterPro" id="IPR018097">
    <property type="entry name" value="EGF_Ca-bd_CS"/>
</dbReference>
<dbReference type="Pfam" id="PF00008">
    <property type="entry name" value="EGF"/>
    <property type="match status" value="1"/>
</dbReference>
<keyword evidence="4 6" id="KW-1015">Disulfide bond</keyword>
<evidence type="ECO:0000256" key="4">
    <source>
        <dbReference type="ARBA" id="ARBA00023157"/>
    </source>
</evidence>
<dbReference type="Gene3D" id="2.10.25.10">
    <property type="entry name" value="Laminin"/>
    <property type="match status" value="1"/>
</dbReference>
<comment type="caution">
    <text evidence="6">Lacks conserved residue(s) required for the propagation of feature annotation.</text>
</comment>
<keyword evidence="5" id="KW-0325">Glycoprotein</keyword>